<accession>A0AAU9UHM5</accession>
<dbReference type="Proteomes" id="UP001153954">
    <property type="component" value="Unassembled WGS sequence"/>
</dbReference>
<dbReference type="EMBL" id="CAKOGL010000020">
    <property type="protein sequence ID" value="CAH2098607.1"/>
    <property type="molecule type" value="Genomic_DNA"/>
</dbReference>
<evidence type="ECO:0000259" key="1">
    <source>
        <dbReference type="Pfam" id="PF18701"/>
    </source>
</evidence>
<dbReference type="PANTHER" id="PTHR47331:SF5">
    <property type="entry name" value="RIBONUCLEASE H"/>
    <property type="match status" value="1"/>
</dbReference>
<evidence type="ECO:0000313" key="3">
    <source>
        <dbReference type="Proteomes" id="UP001153954"/>
    </source>
</evidence>
<dbReference type="Pfam" id="PF18701">
    <property type="entry name" value="DUF5641"/>
    <property type="match status" value="1"/>
</dbReference>
<name>A0AAU9UHM5_EUPED</name>
<protein>
    <recommendedName>
        <fullName evidence="1">DUF5641 domain-containing protein</fullName>
    </recommendedName>
</protein>
<proteinExistence type="predicted"/>
<reference evidence="2" key="1">
    <citation type="submission" date="2022-03" db="EMBL/GenBank/DDBJ databases">
        <authorList>
            <person name="Tunstrom K."/>
        </authorList>
    </citation>
    <scope>NUCLEOTIDE SEQUENCE</scope>
</reference>
<dbReference type="AlphaFoldDB" id="A0AAU9UHM5"/>
<evidence type="ECO:0000313" key="2">
    <source>
        <dbReference type="EMBL" id="CAH2098607.1"/>
    </source>
</evidence>
<sequence>MDEPGEPLPLTPGHFLIGEALVNVPDRQCESSNLSLLSRWQFVQGMVQSFWKRWYNEYLSNLMNRYKWSYKVPEPKIGDIVLIKEDNLPPSRWLLGRILEKHPGDDGITRVVTLRTKSSTIKRPTSKICILPVAE</sequence>
<dbReference type="InterPro" id="IPR040676">
    <property type="entry name" value="DUF5641"/>
</dbReference>
<organism evidence="2 3">
    <name type="scientific">Euphydryas editha</name>
    <name type="common">Edith's checkerspot</name>
    <dbReference type="NCBI Taxonomy" id="104508"/>
    <lineage>
        <taxon>Eukaryota</taxon>
        <taxon>Metazoa</taxon>
        <taxon>Ecdysozoa</taxon>
        <taxon>Arthropoda</taxon>
        <taxon>Hexapoda</taxon>
        <taxon>Insecta</taxon>
        <taxon>Pterygota</taxon>
        <taxon>Neoptera</taxon>
        <taxon>Endopterygota</taxon>
        <taxon>Lepidoptera</taxon>
        <taxon>Glossata</taxon>
        <taxon>Ditrysia</taxon>
        <taxon>Papilionoidea</taxon>
        <taxon>Nymphalidae</taxon>
        <taxon>Nymphalinae</taxon>
        <taxon>Euphydryas</taxon>
    </lineage>
</organism>
<dbReference type="PANTHER" id="PTHR47331">
    <property type="entry name" value="PHD-TYPE DOMAIN-CONTAINING PROTEIN"/>
    <property type="match status" value="1"/>
</dbReference>
<keyword evidence="3" id="KW-1185">Reference proteome</keyword>
<feature type="domain" description="DUF5641" evidence="1">
    <location>
        <begin position="38"/>
        <end position="131"/>
    </location>
</feature>
<comment type="caution">
    <text evidence="2">The sequence shown here is derived from an EMBL/GenBank/DDBJ whole genome shotgun (WGS) entry which is preliminary data.</text>
</comment>
<gene>
    <name evidence="2" type="ORF">EEDITHA_LOCUS13706</name>
</gene>